<dbReference type="KEGG" id="vg:65127726"/>
<proteinExistence type="predicted"/>
<evidence type="ECO:0000313" key="2">
    <source>
        <dbReference type="EMBL" id="QLF84657.1"/>
    </source>
</evidence>
<name>A0A7D5K7K0_9CAUD</name>
<evidence type="ECO:0000313" key="3">
    <source>
        <dbReference type="Proteomes" id="UP000510603"/>
    </source>
</evidence>
<sequence length="74" mass="8071">MYKITVFKIGSTRHAEEVAGRPAVLVDHLEAAASRNGFEVKHHSHEGLPSGDVYRDGKLVALWGIEDMEAEAVA</sequence>
<dbReference type="Pfam" id="PF23794">
    <property type="entry name" value="Phage_Gp84"/>
    <property type="match status" value="1"/>
</dbReference>
<feature type="domain" description="Gp84-like" evidence="1">
    <location>
        <begin position="1"/>
        <end position="66"/>
    </location>
</feature>
<dbReference type="InterPro" id="IPR056577">
    <property type="entry name" value="Phage_Gp84"/>
</dbReference>
<accession>A0A7D5K7K0</accession>
<gene>
    <name evidence="2" type="primary">94</name>
    <name evidence="2" type="ORF">SEA_GAIL_94</name>
</gene>
<keyword evidence="3" id="KW-1185">Reference proteome</keyword>
<protein>
    <recommendedName>
        <fullName evidence="1">Gp84-like domain-containing protein</fullName>
    </recommendedName>
</protein>
<reference evidence="2 3" key="1">
    <citation type="submission" date="2020-05" db="EMBL/GenBank/DDBJ databases">
        <authorList>
            <person name="Vorhees N."/>
            <person name="Tucker A.R."/>
            <person name="Stephan M.R."/>
            <person name="Stalions G.A."/>
            <person name="Riebschleger D.L."/>
            <person name="Petouhoff A.M."/>
            <person name="Paluch K.V."/>
            <person name="Lockett T."/>
            <person name="Koorndyk N.D."/>
            <person name="Koehl A.J."/>
            <person name="Johnson H.K."/>
            <person name="Hood S.A."/>
            <person name="Currier J.K."/>
            <person name="Covert A."/>
            <person name="Bojanowski S.E."/>
            <person name="Bilisko A."/>
            <person name="Bartz C."/>
            <person name="Beck A.M."/>
            <person name="Sievers M.T."/>
            <person name="Stukey J."/>
            <person name="Garlena R.A."/>
            <person name="Russell D.A."/>
            <person name="Pope W.H."/>
            <person name="Jacobs-Sera D."/>
            <person name="Hatfull G.F."/>
        </authorList>
    </citation>
    <scope>NUCLEOTIDE SEQUENCE [LARGE SCALE GENOMIC DNA]</scope>
</reference>
<organism evidence="2 3">
    <name type="scientific">Mycobacterium phage Gail</name>
    <dbReference type="NCBI Taxonomy" id="2743994"/>
    <lineage>
        <taxon>Viruses</taxon>
        <taxon>Duplodnaviria</taxon>
        <taxon>Heunggongvirae</taxon>
        <taxon>Uroviricota</taxon>
        <taxon>Caudoviricetes</taxon>
        <taxon>Luchadorvirus</taxon>
        <taxon>Luchadorvirus gail</taxon>
        <taxon>Lucadorvirus gail</taxon>
    </lineage>
</organism>
<dbReference type="RefSeq" id="YP_010109446.1">
    <property type="nucleotide sequence ID" value="NC_055858.1"/>
</dbReference>
<dbReference type="EMBL" id="MT522004">
    <property type="protein sequence ID" value="QLF84657.1"/>
    <property type="molecule type" value="Genomic_DNA"/>
</dbReference>
<dbReference type="GeneID" id="65127726"/>
<dbReference type="Proteomes" id="UP000510603">
    <property type="component" value="Segment"/>
</dbReference>
<evidence type="ECO:0000259" key="1">
    <source>
        <dbReference type="Pfam" id="PF23794"/>
    </source>
</evidence>